<dbReference type="PANTHER" id="PTHR24413">
    <property type="entry name" value="SPECKLE-TYPE POZ PROTEIN"/>
    <property type="match status" value="1"/>
</dbReference>
<dbReference type="AlphaFoldDB" id="A0A9P6AGC3"/>
<dbReference type="Gene3D" id="3.30.710.10">
    <property type="entry name" value="Potassium Channel Kv1.1, Chain A"/>
    <property type="match status" value="1"/>
</dbReference>
<gene>
    <name evidence="3" type="ORF">BS47DRAFT_1368336</name>
</gene>
<feature type="compositionally biased region" description="Basic and acidic residues" evidence="1">
    <location>
        <begin position="364"/>
        <end position="382"/>
    </location>
</feature>
<organism evidence="3 4">
    <name type="scientific">Hydnum rufescens UP504</name>
    <dbReference type="NCBI Taxonomy" id="1448309"/>
    <lineage>
        <taxon>Eukaryota</taxon>
        <taxon>Fungi</taxon>
        <taxon>Dikarya</taxon>
        <taxon>Basidiomycota</taxon>
        <taxon>Agaricomycotina</taxon>
        <taxon>Agaricomycetes</taxon>
        <taxon>Cantharellales</taxon>
        <taxon>Hydnaceae</taxon>
        <taxon>Hydnum</taxon>
    </lineage>
</organism>
<feature type="domain" description="MATH" evidence="2">
    <location>
        <begin position="13"/>
        <end position="154"/>
    </location>
</feature>
<reference evidence="3" key="1">
    <citation type="journal article" date="2020" name="Nat. Commun.">
        <title>Large-scale genome sequencing of mycorrhizal fungi provides insights into the early evolution of symbiotic traits.</title>
        <authorList>
            <person name="Miyauchi S."/>
            <person name="Kiss E."/>
            <person name="Kuo A."/>
            <person name="Drula E."/>
            <person name="Kohler A."/>
            <person name="Sanchez-Garcia M."/>
            <person name="Morin E."/>
            <person name="Andreopoulos B."/>
            <person name="Barry K.W."/>
            <person name="Bonito G."/>
            <person name="Buee M."/>
            <person name="Carver A."/>
            <person name="Chen C."/>
            <person name="Cichocki N."/>
            <person name="Clum A."/>
            <person name="Culley D."/>
            <person name="Crous P.W."/>
            <person name="Fauchery L."/>
            <person name="Girlanda M."/>
            <person name="Hayes R.D."/>
            <person name="Keri Z."/>
            <person name="LaButti K."/>
            <person name="Lipzen A."/>
            <person name="Lombard V."/>
            <person name="Magnuson J."/>
            <person name="Maillard F."/>
            <person name="Murat C."/>
            <person name="Nolan M."/>
            <person name="Ohm R.A."/>
            <person name="Pangilinan J."/>
            <person name="Pereira M.F."/>
            <person name="Perotto S."/>
            <person name="Peter M."/>
            <person name="Pfister S."/>
            <person name="Riley R."/>
            <person name="Sitrit Y."/>
            <person name="Stielow J.B."/>
            <person name="Szollosi G."/>
            <person name="Zifcakova L."/>
            <person name="Stursova M."/>
            <person name="Spatafora J.W."/>
            <person name="Tedersoo L."/>
            <person name="Vaario L.M."/>
            <person name="Yamada A."/>
            <person name="Yan M."/>
            <person name="Wang P."/>
            <person name="Xu J."/>
            <person name="Bruns T."/>
            <person name="Baldrian P."/>
            <person name="Vilgalys R."/>
            <person name="Dunand C."/>
            <person name="Henrissat B."/>
            <person name="Grigoriev I.V."/>
            <person name="Hibbett D."/>
            <person name="Nagy L.G."/>
            <person name="Martin F.M."/>
        </authorList>
    </citation>
    <scope>NUCLEOTIDE SEQUENCE</scope>
    <source>
        <strain evidence="3">UP504</strain>
    </source>
</reference>
<protein>
    <recommendedName>
        <fullName evidence="2">MATH domain-containing protein</fullName>
    </recommendedName>
</protein>
<dbReference type="InterPro" id="IPR002083">
    <property type="entry name" value="MATH/TRAF_dom"/>
</dbReference>
<feature type="compositionally biased region" description="Polar residues" evidence="1">
    <location>
        <begin position="395"/>
        <end position="409"/>
    </location>
</feature>
<evidence type="ECO:0000313" key="3">
    <source>
        <dbReference type="EMBL" id="KAF9505097.1"/>
    </source>
</evidence>
<dbReference type="Pfam" id="PF22486">
    <property type="entry name" value="MATH_2"/>
    <property type="match status" value="1"/>
</dbReference>
<dbReference type="EMBL" id="MU129175">
    <property type="protein sequence ID" value="KAF9505097.1"/>
    <property type="molecule type" value="Genomic_DNA"/>
</dbReference>
<evidence type="ECO:0000256" key="1">
    <source>
        <dbReference type="SAM" id="MobiDB-lite"/>
    </source>
</evidence>
<dbReference type="CDD" id="cd00121">
    <property type="entry name" value="MATH"/>
    <property type="match status" value="1"/>
</dbReference>
<feature type="compositionally biased region" description="Polar residues" evidence="1">
    <location>
        <begin position="348"/>
        <end position="358"/>
    </location>
</feature>
<accession>A0A9P6AGC3</accession>
<dbReference type="OrthoDB" id="6359816at2759"/>
<sequence length="664" mass="72299">MDHSAAEYSESTTTTLEWTVRGLKQLFDSSKGELKSKVTKSIKFGGGRWQVLFYANSGHEGGNFVSLYLSCEPTEEEKERAINGKWVREGLFKFSFEVRNVNRGPLSSTKEACDHAFSYKTANWGWAQFAKRDAVFYNPNTVRHVDAFLIICNITSSPSPPSPVPAVPIKAVPRELMDAVGGLFDDPVYSDVAFILPARRIKKGRRAKPARIIYAAKRILQRVDYFNTMFSAGFAEAASDTTSVGKSSTGRRRSDSISLSIADGGEYEDTIDSDDDREAFDDSDESADDEDDANTPSTPIASQHNQQQPGLYFNPRNSTTSFDPPSSSTAVNSIINTTLPDDVDRDSGASTATVTRAQTPLDDEAPHGAEEAQDEENGHNADGESGGDSEEDASAGQNQTTDDGASTVRNVDASPKDRERGAHRARGPRGEGVSGDEASIPGPKKTKSSITFGPPSPPPFSTSASQPPLSQQQQQRTASSSSLQGQQPPYNNHTHGGGHGHGHTANHPLLGENGEALHRSRKEWIKAWMGANPGKPAPCSAKACYRLADKLGLTELRKRAFDHILKSLTVANVPYEAFSSFSAAFEDVRKSVNVDILKVQVDFFLANWSEIRSSDAMRNVFQQIRLGRHPGFEEVWPLIISHLEFIPRAPSETGGDGTKQVTES</sequence>
<dbReference type="Proteomes" id="UP000886523">
    <property type="component" value="Unassembled WGS sequence"/>
</dbReference>
<dbReference type="PROSITE" id="PS50144">
    <property type="entry name" value="MATH"/>
    <property type="match status" value="1"/>
</dbReference>
<feature type="region of interest" description="Disordered" evidence="1">
    <location>
        <begin position="240"/>
        <end position="511"/>
    </location>
</feature>
<dbReference type="Gene3D" id="2.60.210.10">
    <property type="entry name" value="Apoptosis, Tumor Necrosis Factor Receptor Associated Protein 2, Chain A"/>
    <property type="match status" value="1"/>
</dbReference>
<feature type="compositionally biased region" description="Low complexity" evidence="1">
    <location>
        <begin position="461"/>
        <end position="484"/>
    </location>
</feature>
<evidence type="ECO:0000259" key="2">
    <source>
        <dbReference type="PROSITE" id="PS50144"/>
    </source>
</evidence>
<keyword evidence="4" id="KW-1185">Reference proteome</keyword>
<comment type="caution">
    <text evidence="3">The sequence shown here is derived from an EMBL/GenBank/DDBJ whole genome shotgun (WGS) entry which is preliminary data.</text>
</comment>
<dbReference type="SUPFAM" id="SSF49599">
    <property type="entry name" value="TRAF domain-like"/>
    <property type="match status" value="1"/>
</dbReference>
<feature type="compositionally biased region" description="Polar residues" evidence="1">
    <location>
        <begin position="330"/>
        <end position="339"/>
    </location>
</feature>
<name>A0A9P6AGC3_9AGAM</name>
<feature type="compositionally biased region" description="Low complexity" evidence="1">
    <location>
        <begin position="318"/>
        <end position="329"/>
    </location>
</feature>
<dbReference type="InterPro" id="IPR011333">
    <property type="entry name" value="SKP1/BTB/POZ_sf"/>
</dbReference>
<feature type="compositionally biased region" description="Acidic residues" evidence="1">
    <location>
        <begin position="265"/>
        <end position="293"/>
    </location>
</feature>
<evidence type="ECO:0000313" key="4">
    <source>
        <dbReference type="Proteomes" id="UP000886523"/>
    </source>
</evidence>
<proteinExistence type="predicted"/>
<dbReference type="InterPro" id="IPR008974">
    <property type="entry name" value="TRAF-like"/>
</dbReference>
<feature type="compositionally biased region" description="Polar residues" evidence="1">
    <location>
        <begin position="294"/>
        <end position="309"/>
    </location>
</feature>